<dbReference type="AlphaFoldDB" id="A0A0B7FIN5"/>
<keyword evidence="3" id="KW-1185">Reference proteome</keyword>
<sequence>MMFTKRVVIFVSLLVGALAQAAVIPAPMPIANAASEMKLRDVKMISAYEKRQGDVVTVGDSSPMKAPAGILEVYRRQADVVSVGDSQPMKAPDGVLAVYPRQAGDVVTVSDSQPMKAPNGQLQNYPRQDAGIVEVGDSTPMEALDGVLKPYRRKVTRKELPRMRRSSKRHA</sequence>
<protein>
    <submittedName>
        <fullName evidence="2">Uncharacterized protein</fullName>
    </submittedName>
</protein>
<organism evidence="2 3">
    <name type="scientific">Thanatephorus cucumeris (strain AG1-IB / isolate 7/3/14)</name>
    <name type="common">Lettuce bottom rot fungus</name>
    <name type="synonym">Rhizoctonia solani</name>
    <dbReference type="NCBI Taxonomy" id="1108050"/>
    <lineage>
        <taxon>Eukaryota</taxon>
        <taxon>Fungi</taxon>
        <taxon>Dikarya</taxon>
        <taxon>Basidiomycota</taxon>
        <taxon>Agaricomycotina</taxon>
        <taxon>Agaricomycetes</taxon>
        <taxon>Cantharellales</taxon>
        <taxon>Ceratobasidiaceae</taxon>
        <taxon>Rhizoctonia</taxon>
        <taxon>Rhizoctonia solani AG-1</taxon>
    </lineage>
</organism>
<accession>A0A0B7FIN5</accession>
<evidence type="ECO:0000313" key="3">
    <source>
        <dbReference type="Proteomes" id="UP000059188"/>
    </source>
</evidence>
<feature type="chain" id="PRO_5002127370" evidence="1">
    <location>
        <begin position="20"/>
        <end position="171"/>
    </location>
</feature>
<evidence type="ECO:0000256" key="1">
    <source>
        <dbReference type="SAM" id="SignalP"/>
    </source>
</evidence>
<keyword evidence="1" id="KW-0732">Signal</keyword>
<dbReference type="Proteomes" id="UP000059188">
    <property type="component" value="Unassembled WGS sequence"/>
</dbReference>
<dbReference type="OrthoDB" id="3348811at2759"/>
<name>A0A0B7FIN5_THACB</name>
<feature type="signal peptide" evidence="1">
    <location>
        <begin position="1"/>
        <end position="19"/>
    </location>
</feature>
<gene>
    <name evidence="2" type="ORF">RSOLAG1IB_02241</name>
</gene>
<proteinExistence type="predicted"/>
<reference evidence="2 3" key="1">
    <citation type="submission" date="2014-11" db="EMBL/GenBank/DDBJ databases">
        <authorList>
            <person name="Wibberg Daniel"/>
        </authorList>
    </citation>
    <scope>NUCLEOTIDE SEQUENCE [LARGE SCALE GENOMIC DNA]</scope>
    <source>
        <strain evidence="2">Rhizoctonia solani AG1-IB 7/3/14</strain>
    </source>
</reference>
<evidence type="ECO:0000313" key="2">
    <source>
        <dbReference type="EMBL" id="CEL57500.1"/>
    </source>
</evidence>
<dbReference type="EMBL" id="LN679102">
    <property type="protein sequence ID" value="CEL57500.1"/>
    <property type="molecule type" value="Genomic_DNA"/>
</dbReference>
<dbReference type="STRING" id="1108050.A0A0B7FIN5"/>